<evidence type="ECO:0000313" key="4">
    <source>
        <dbReference type="Proteomes" id="UP000503447"/>
    </source>
</evidence>
<evidence type="ECO:0000313" key="3">
    <source>
        <dbReference type="EMBL" id="QJW99749.1"/>
    </source>
</evidence>
<dbReference type="GO" id="GO:0031071">
    <property type="term" value="F:cysteine desulfurase activity"/>
    <property type="evidence" value="ECO:0007669"/>
    <property type="project" value="UniProtKB-EC"/>
</dbReference>
<dbReference type="RefSeq" id="WP_171474662.1">
    <property type="nucleotide sequence ID" value="NZ_CP053452.2"/>
</dbReference>
<accession>A0A6M5Z0A6</accession>
<reference evidence="4" key="1">
    <citation type="submission" date="2020-05" db="EMBL/GenBank/DDBJ databases">
        <title>Frigoriglobus tundricola gen. nov., sp. nov., a psychrotolerant cellulolytic planctomycete of the family Gemmataceae with two divergent copies of 16S rRNA gene.</title>
        <authorList>
            <person name="Kulichevskaya I.S."/>
            <person name="Ivanova A.A."/>
            <person name="Naumoff D.G."/>
            <person name="Beletsky A.V."/>
            <person name="Rijpstra W.I.C."/>
            <person name="Sinninghe Damste J.S."/>
            <person name="Mardanov A.V."/>
            <person name="Ravin N.V."/>
            <person name="Dedysh S.N."/>
        </authorList>
    </citation>
    <scope>NUCLEOTIDE SEQUENCE [LARGE SCALE GENOMIC DNA]</scope>
    <source>
        <strain evidence="4">PL17</strain>
    </source>
</reference>
<protein>
    <submittedName>
        <fullName evidence="3">Cysteine desulfurase</fullName>
        <ecNumber evidence="3">2.8.1.7</ecNumber>
    </submittedName>
</protein>
<keyword evidence="3" id="KW-0808">Transferase</keyword>
<dbReference type="InterPro" id="IPR015421">
    <property type="entry name" value="PyrdxlP-dep_Trfase_major"/>
</dbReference>
<dbReference type="EC" id="2.8.1.7" evidence="3"/>
<organism evidence="3 4">
    <name type="scientific">Frigoriglobus tundricola</name>
    <dbReference type="NCBI Taxonomy" id="2774151"/>
    <lineage>
        <taxon>Bacteria</taxon>
        <taxon>Pseudomonadati</taxon>
        <taxon>Planctomycetota</taxon>
        <taxon>Planctomycetia</taxon>
        <taxon>Gemmatales</taxon>
        <taxon>Gemmataceae</taxon>
        <taxon>Frigoriglobus</taxon>
    </lineage>
</organism>
<dbReference type="PANTHER" id="PTHR43586">
    <property type="entry name" value="CYSTEINE DESULFURASE"/>
    <property type="match status" value="1"/>
</dbReference>
<dbReference type="Proteomes" id="UP000503447">
    <property type="component" value="Chromosome"/>
</dbReference>
<dbReference type="EMBL" id="CP053452">
    <property type="protein sequence ID" value="QJW99749.1"/>
    <property type="molecule type" value="Genomic_DNA"/>
</dbReference>
<dbReference type="Gene3D" id="3.40.640.10">
    <property type="entry name" value="Type I PLP-dependent aspartate aminotransferase-like (Major domain)"/>
    <property type="match status" value="1"/>
</dbReference>
<dbReference type="Gene3D" id="3.90.1150.10">
    <property type="entry name" value="Aspartate Aminotransferase, domain 1"/>
    <property type="match status" value="1"/>
</dbReference>
<proteinExistence type="predicted"/>
<evidence type="ECO:0000259" key="2">
    <source>
        <dbReference type="Pfam" id="PF00266"/>
    </source>
</evidence>
<dbReference type="SUPFAM" id="SSF53383">
    <property type="entry name" value="PLP-dependent transferases"/>
    <property type="match status" value="1"/>
</dbReference>
<dbReference type="InterPro" id="IPR000192">
    <property type="entry name" value="Aminotrans_V_dom"/>
</dbReference>
<evidence type="ECO:0000256" key="1">
    <source>
        <dbReference type="ARBA" id="ARBA00022898"/>
    </source>
</evidence>
<keyword evidence="1" id="KW-0663">Pyridoxal phosphate</keyword>
<dbReference type="PANTHER" id="PTHR43586:SF15">
    <property type="entry name" value="BLR3095 PROTEIN"/>
    <property type="match status" value="1"/>
</dbReference>
<keyword evidence="4" id="KW-1185">Reference proteome</keyword>
<dbReference type="Pfam" id="PF00266">
    <property type="entry name" value="Aminotran_5"/>
    <property type="match status" value="1"/>
</dbReference>
<dbReference type="InterPro" id="IPR015424">
    <property type="entry name" value="PyrdxlP-dep_Trfase"/>
</dbReference>
<sequence>MDWSAFRSQFPVTAAWAFFDHAAVAPLPTPAVAALVEYAASLAAGGVCVVNKWVARVAEVRALAARLVAAEPEDVYFVPNTTHGISVVAEGFPWTAGDNVVLAAEEYPANQYPWMNLAHRGVEVRPVPSRGARLDIGDIRAAMNARTRVLTVSAVEFASGFRNDLDALGELCRARGVFFFVDAIQALGVFPIDLQKTPIDALAADGHKWLLGPEGAGIGYIRREWVDRLHPIGVGAFSVVNPLAFTTIDFRLKPHAGRWEGGALNIPGITAMGASLELLLSAGIENVQRRVVELTDYLCERATARGWTVFSSRAGGEKSGIVSLIHPTLPSDEVMKRCRSAGVAVNNRGGRVRVSPHAYNTPDEIDRFLAVT</sequence>
<feature type="domain" description="Aminotransferase class V" evidence="2">
    <location>
        <begin position="18"/>
        <end position="368"/>
    </location>
</feature>
<name>A0A6M5Z0A6_9BACT</name>
<gene>
    <name evidence="3" type="ORF">FTUN_7372</name>
</gene>
<dbReference type="InterPro" id="IPR015422">
    <property type="entry name" value="PyrdxlP-dep_Trfase_small"/>
</dbReference>
<dbReference type="AlphaFoldDB" id="A0A6M5Z0A6"/>
<dbReference type="KEGG" id="ftj:FTUN_7372"/>